<dbReference type="SMART" id="SM00382">
    <property type="entry name" value="AAA"/>
    <property type="match status" value="1"/>
</dbReference>
<dbReference type="SUPFAM" id="SSF52540">
    <property type="entry name" value="P-loop containing nucleoside triphosphate hydrolases"/>
    <property type="match status" value="1"/>
</dbReference>
<keyword evidence="2" id="KW-0547">Nucleotide-binding</keyword>
<sequence>MENVISIRASELTSTSWKCEVCNKPKKTKLVLLGKERVVRCNCECETMDYEAKKAEEQRRKQLKAIEKLKRYSLMDSKFHGSTLTSWDEAIGSPKLKKTVNKYVENWLEMKENNIGLLIHGNPGIGKTYAAFAIANEIMQQYRAIVVAVNTIGLLARIRETFNRNDKEAEIDIIRSLEKASLLILDDLGAEQKTNWSTAMLYQIIDARYRSGKPLILTTNLPLDNLRDKLISEDAIDRTYDRIAEICLPIQVRGKSNRAEVAKTKREQLMELLKKEN</sequence>
<dbReference type="InterPro" id="IPR027417">
    <property type="entry name" value="P-loop_NTPase"/>
</dbReference>
<organism evidence="2 3">
    <name type="scientific">Tindallia californiensis</name>
    <dbReference type="NCBI Taxonomy" id="159292"/>
    <lineage>
        <taxon>Bacteria</taxon>
        <taxon>Bacillati</taxon>
        <taxon>Bacillota</taxon>
        <taxon>Clostridia</taxon>
        <taxon>Peptostreptococcales</taxon>
        <taxon>Tindalliaceae</taxon>
        <taxon>Tindallia</taxon>
    </lineage>
</organism>
<dbReference type="STRING" id="159292.SAMN05192546_1207"/>
<dbReference type="GO" id="GO:0006260">
    <property type="term" value="P:DNA replication"/>
    <property type="evidence" value="ECO:0007669"/>
    <property type="project" value="TreeGrafter"/>
</dbReference>
<reference evidence="2 3" key="1">
    <citation type="submission" date="2016-10" db="EMBL/GenBank/DDBJ databases">
        <authorList>
            <person name="de Groot N.N."/>
        </authorList>
    </citation>
    <scope>NUCLEOTIDE SEQUENCE [LARGE SCALE GENOMIC DNA]</scope>
    <source>
        <strain evidence="2 3">APO</strain>
    </source>
</reference>
<dbReference type="AlphaFoldDB" id="A0A1H3RF13"/>
<dbReference type="Proteomes" id="UP000199230">
    <property type="component" value="Unassembled WGS sequence"/>
</dbReference>
<protein>
    <submittedName>
        <fullName evidence="2">Phage DNA replication protein (Predicted replicative helicase loader)</fullName>
    </submittedName>
</protein>
<evidence type="ECO:0000313" key="2">
    <source>
        <dbReference type="EMBL" id="SDZ24277.1"/>
    </source>
</evidence>
<evidence type="ECO:0000313" key="3">
    <source>
        <dbReference type="Proteomes" id="UP000199230"/>
    </source>
</evidence>
<dbReference type="Pfam" id="PF01695">
    <property type="entry name" value="IstB_IS21"/>
    <property type="match status" value="1"/>
</dbReference>
<dbReference type="CDD" id="cd00009">
    <property type="entry name" value="AAA"/>
    <property type="match status" value="1"/>
</dbReference>
<keyword evidence="2" id="KW-0347">Helicase</keyword>
<dbReference type="PANTHER" id="PTHR30050">
    <property type="entry name" value="CHROMOSOMAL REPLICATION INITIATOR PROTEIN DNAA"/>
    <property type="match status" value="1"/>
</dbReference>
<keyword evidence="2" id="KW-0067">ATP-binding</keyword>
<keyword evidence="3" id="KW-1185">Reference proteome</keyword>
<gene>
    <name evidence="2" type="ORF">SAMN05192546_1207</name>
</gene>
<dbReference type="GO" id="GO:0004386">
    <property type="term" value="F:helicase activity"/>
    <property type="evidence" value="ECO:0007669"/>
    <property type="project" value="UniProtKB-KW"/>
</dbReference>
<feature type="domain" description="AAA+ ATPase" evidence="1">
    <location>
        <begin position="113"/>
        <end position="237"/>
    </location>
</feature>
<proteinExistence type="predicted"/>
<dbReference type="PANTHER" id="PTHR30050:SF4">
    <property type="entry name" value="ATP-BINDING PROTEIN RV3427C IN INSERTION SEQUENCE-RELATED"/>
    <property type="match status" value="1"/>
</dbReference>
<dbReference type="InterPro" id="IPR003593">
    <property type="entry name" value="AAA+_ATPase"/>
</dbReference>
<evidence type="ECO:0000259" key="1">
    <source>
        <dbReference type="SMART" id="SM00382"/>
    </source>
</evidence>
<dbReference type="InterPro" id="IPR002611">
    <property type="entry name" value="IstB_ATP-bd"/>
</dbReference>
<dbReference type="EMBL" id="FNPV01000020">
    <property type="protein sequence ID" value="SDZ24277.1"/>
    <property type="molecule type" value="Genomic_DNA"/>
</dbReference>
<dbReference type="GO" id="GO:0005524">
    <property type="term" value="F:ATP binding"/>
    <property type="evidence" value="ECO:0007669"/>
    <property type="project" value="InterPro"/>
</dbReference>
<dbReference type="NCBIfam" id="NF005992">
    <property type="entry name" value="PRK08116.1"/>
    <property type="match status" value="1"/>
</dbReference>
<name>A0A1H3RF13_9FIRM</name>
<keyword evidence="2" id="KW-0378">Hydrolase</keyword>
<dbReference type="Gene3D" id="3.40.50.300">
    <property type="entry name" value="P-loop containing nucleotide triphosphate hydrolases"/>
    <property type="match status" value="1"/>
</dbReference>
<accession>A0A1H3RF13</accession>